<evidence type="ECO:0000313" key="2">
    <source>
        <dbReference type="EMBL" id="CAE7525012.1"/>
    </source>
</evidence>
<dbReference type="AlphaFoldDB" id="A0A812TG30"/>
<feature type="compositionally biased region" description="Basic residues" evidence="1">
    <location>
        <begin position="33"/>
        <end position="42"/>
    </location>
</feature>
<dbReference type="EMBL" id="CAJNDS010002557">
    <property type="protein sequence ID" value="CAE7525012.1"/>
    <property type="molecule type" value="Genomic_DNA"/>
</dbReference>
<dbReference type="OrthoDB" id="441284at2759"/>
<proteinExistence type="predicted"/>
<comment type="caution">
    <text evidence="2">The sequence shown here is derived from an EMBL/GenBank/DDBJ whole genome shotgun (WGS) entry which is preliminary data.</text>
</comment>
<evidence type="ECO:0000256" key="1">
    <source>
        <dbReference type="SAM" id="MobiDB-lite"/>
    </source>
</evidence>
<reference evidence="2" key="1">
    <citation type="submission" date="2021-02" db="EMBL/GenBank/DDBJ databases">
        <authorList>
            <person name="Dougan E. K."/>
            <person name="Rhodes N."/>
            <person name="Thang M."/>
            <person name="Chan C."/>
        </authorList>
    </citation>
    <scope>NUCLEOTIDE SEQUENCE</scope>
</reference>
<name>A0A812TG30_9DINO</name>
<organism evidence="2 3">
    <name type="scientific">Symbiodinium natans</name>
    <dbReference type="NCBI Taxonomy" id="878477"/>
    <lineage>
        <taxon>Eukaryota</taxon>
        <taxon>Sar</taxon>
        <taxon>Alveolata</taxon>
        <taxon>Dinophyceae</taxon>
        <taxon>Suessiales</taxon>
        <taxon>Symbiodiniaceae</taxon>
        <taxon>Symbiodinium</taxon>
    </lineage>
</organism>
<gene>
    <name evidence="2" type="ORF">SNAT2548_LOCUS29388</name>
</gene>
<keyword evidence="3" id="KW-1185">Reference proteome</keyword>
<feature type="region of interest" description="Disordered" evidence="1">
    <location>
        <begin position="1"/>
        <end position="57"/>
    </location>
</feature>
<feature type="compositionally biased region" description="Basic residues" evidence="1">
    <location>
        <begin position="1"/>
        <end position="10"/>
    </location>
</feature>
<dbReference type="Proteomes" id="UP000604046">
    <property type="component" value="Unassembled WGS sequence"/>
</dbReference>
<evidence type="ECO:0000313" key="3">
    <source>
        <dbReference type="Proteomes" id="UP000604046"/>
    </source>
</evidence>
<feature type="region of interest" description="Disordered" evidence="1">
    <location>
        <begin position="122"/>
        <end position="142"/>
    </location>
</feature>
<sequence>MPEWHSRRHDQPHSSSYHTPRGQWYGHGGKGGGKGHGKHHGYSQRFSPYSNGRGGGLEQAVSRSFQTALSSTLECAISEGFAMLTSRLTNGVEQQQLQQHSSPPARAGSALTRAVVGLFGGANKETAEPKPPLPQSTSPEAQDANNAALQMALEQQSQTMQFMMEFMKSSQEKSGDAGVPTVVAADNTELDKDAAIKQLQAQVAGLAKQLAEKSGKASAPTAGKNLRQTELPFKPVGYLKCMAMGYLRKLPYADGRPTGKYSTV</sequence>
<protein>
    <submittedName>
        <fullName evidence="2">Uncharacterized protein</fullName>
    </submittedName>
</protein>
<accession>A0A812TG30</accession>